<organism evidence="1 2">
    <name type="scientific">Caerostris extrusa</name>
    <name type="common">Bark spider</name>
    <name type="synonym">Caerostris bankana</name>
    <dbReference type="NCBI Taxonomy" id="172846"/>
    <lineage>
        <taxon>Eukaryota</taxon>
        <taxon>Metazoa</taxon>
        <taxon>Ecdysozoa</taxon>
        <taxon>Arthropoda</taxon>
        <taxon>Chelicerata</taxon>
        <taxon>Arachnida</taxon>
        <taxon>Araneae</taxon>
        <taxon>Araneomorphae</taxon>
        <taxon>Entelegynae</taxon>
        <taxon>Araneoidea</taxon>
        <taxon>Araneidae</taxon>
        <taxon>Caerostris</taxon>
    </lineage>
</organism>
<dbReference type="AlphaFoldDB" id="A0AAV4X1P4"/>
<dbReference type="EMBL" id="BPLR01016968">
    <property type="protein sequence ID" value="GIY87739.1"/>
    <property type="molecule type" value="Genomic_DNA"/>
</dbReference>
<evidence type="ECO:0000313" key="2">
    <source>
        <dbReference type="Proteomes" id="UP001054945"/>
    </source>
</evidence>
<reference evidence="1 2" key="1">
    <citation type="submission" date="2021-06" db="EMBL/GenBank/DDBJ databases">
        <title>Caerostris extrusa draft genome.</title>
        <authorList>
            <person name="Kono N."/>
            <person name="Arakawa K."/>
        </authorList>
    </citation>
    <scope>NUCLEOTIDE SEQUENCE [LARGE SCALE GENOMIC DNA]</scope>
</reference>
<name>A0AAV4X1P4_CAEEX</name>
<sequence length="184" mass="20548">MPQGHKTSESQGEGAVLKLMTNSLPRCQFYHPFFRNVCRLYPRPAPSAPPVTMASVIREKASPQPMQQPPIAHMFSPNMNHTQVLQHHLLSQSTNVIVPRIPPNNHSYNSLGRNIDGVLDLSNSEAIRGRADRRKEVDEDDKKSALALTGWLAACETKGGTHDLVARILRKQLSPPIRENSLYI</sequence>
<comment type="caution">
    <text evidence="1">The sequence shown here is derived from an EMBL/GenBank/DDBJ whole genome shotgun (WGS) entry which is preliminary data.</text>
</comment>
<protein>
    <submittedName>
        <fullName evidence="1">Uncharacterized protein</fullName>
    </submittedName>
</protein>
<accession>A0AAV4X1P4</accession>
<proteinExistence type="predicted"/>
<gene>
    <name evidence="1" type="ORF">CEXT_158461</name>
</gene>
<keyword evidence="2" id="KW-1185">Reference proteome</keyword>
<evidence type="ECO:0000313" key="1">
    <source>
        <dbReference type="EMBL" id="GIY87739.1"/>
    </source>
</evidence>
<dbReference type="Proteomes" id="UP001054945">
    <property type="component" value="Unassembled WGS sequence"/>
</dbReference>